<comment type="caution">
    <text evidence="6">The sequence shown here is derived from an EMBL/GenBank/DDBJ whole genome shotgun (WGS) entry which is preliminary data.</text>
</comment>
<dbReference type="InterPro" id="IPR058625">
    <property type="entry name" value="MdtA-like_BSH"/>
</dbReference>
<organism evidence="6 7">
    <name type="scientific">Elizabethkingia ursingii</name>
    <dbReference type="NCBI Taxonomy" id="1756150"/>
    <lineage>
        <taxon>Bacteria</taxon>
        <taxon>Pseudomonadati</taxon>
        <taxon>Bacteroidota</taxon>
        <taxon>Flavobacteriia</taxon>
        <taxon>Flavobacteriales</taxon>
        <taxon>Weeksellaceae</taxon>
        <taxon>Elizabethkingia</taxon>
    </lineage>
</organism>
<protein>
    <submittedName>
        <fullName evidence="6">Efflux transporter periplasmic adaptor subunit</fullName>
    </submittedName>
</protein>
<reference evidence="6 7" key="1">
    <citation type="submission" date="2016-07" db="EMBL/GenBank/DDBJ databases">
        <title>Revisiting the Taxonomy of the Elizabethkingia Genus based on Whole-Genome Sequencing, Optical Mapping, and MALDI-TOF.</title>
        <authorList>
            <person name="Nicholson A.C."/>
        </authorList>
    </citation>
    <scope>NUCLEOTIDE SEQUENCE [LARGE SCALE GENOMIC DNA]</scope>
    <source>
        <strain evidence="6 7">C1558</strain>
    </source>
</reference>
<evidence type="ECO:0000313" key="6">
    <source>
        <dbReference type="EMBL" id="OPB94617.1"/>
    </source>
</evidence>
<comment type="similarity">
    <text evidence="1">Belongs to the membrane fusion protein (MFP) (TC 8.A.1) family.</text>
</comment>
<dbReference type="PANTHER" id="PTHR30097:SF4">
    <property type="entry name" value="SLR6042 PROTEIN"/>
    <property type="match status" value="1"/>
</dbReference>
<dbReference type="Gene3D" id="2.40.50.100">
    <property type="match status" value="1"/>
</dbReference>
<feature type="domain" description="CusB-like beta-barrel" evidence="5">
    <location>
        <begin position="239"/>
        <end position="307"/>
    </location>
</feature>
<dbReference type="Proteomes" id="UP000190016">
    <property type="component" value="Unassembled WGS sequence"/>
</dbReference>
<evidence type="ECO:0000256" key="3">
    <source>
        <dbReference type="SAM" id="MobiDB-lite"/>
    </source>
</evidence>
<feature type="region of interest" description="Disordered" evidence="3">
    <location>
        <begin position="27"/>
        <end position="48"/>
    </location>
</feature>
<dbReference type="EMBL" id="MBDS01000001">
    <property type="protein sequence ID" value="OPB94617.1"/>
    <property type="molecule type" value="Genomic_DNA"/>
</dbReference>
<evidence type="ECO:0000313" key="7">
    <source>
        <dbReference type="Proteomes" id="UP000190016"/>
    </source>
</evidence>
<dbReference type="Gene3D" id="2.40.420.20">
    <property type="match status" value="1"/>
</dbReference>
<dbReference type="NCBIfam" id="TIGR01730">
    <property type="entry name" value="RND_mfp"/>
    <property type="match status" value="1"/>
</dbReference>
<sequence>MKLKQTIIYLITASLIFTSCGKKEAAPEAKTEQPAKTKDHEEAAPSIASLTENQIQSVGVTTGPIEMKELTATVKANGLLRVPNNNKATVAALFSGVVKTLNILEGDYVRKGQVIATIANPEYIRVQEQYLTTISRIAFAEQEYKRQNELYTNDAGTKKNLQSSSSELRTLSTQKASLARQLQMMGISPASVTNASMRTGLAITAPISGTISNIRAQIGSYVDVSAPVAEIIDNTSLHLDLQVFEKDLPRMRIGQIVHFKLTNNPETEYDAKVYSIGSSFENESKTIAVHCTVIGNKTGLIDGMNITGVVSLDHSTTPAIPNEAIVEADGKFYVFIQTNKKAEAHEEAESKDKKEAAPAEKSHAKTINFEKVEVIKGTSDMGYTAITPVGPLAPDAKVVVKGAFFVNAKLTNVGEHEH</sequence>
<dbReference type="PANTHER" id="PTHR30097">
    <property type="entry name" value="CATION EFFLUX SYSTEM PROTEIN CUSB"/>
    <property type="match status" value="1"/>
</dbReference>
<name>A0ABX3NE72_9FLAO</name>
<keyword evidence="2" id="KW-0813">Transport</keyword>
<dbReference type="SUPFAM" id="SSF111369">
    <property type="entry name" value="HlyD-like secretion proteins"/>
    <property type="match status" value="1"/>
</dbReference>
<dbReference type="Pfam" id="PF25954">
    <property type="entry name" value="Beta-barrel_RND_2"/>
    <property type="match status" value="1"/>
</dbReference>
<dbReference type="Pfam" id="PF25917">
    <property type="entry name" value="BSH_RND"/>
    <property type="match status" value="1"/>
</dbReference>
<evidence type="ECO:0000259" key="5">
    <source>
        <dbReference type="Pfam" id="PF25954"/>
    </source>
</evidence>
<proteinExistence type="inferred from homology"/>
<evidence type="ECO:0000256" key="1">
    <source>
        <dbReference type="ARBA" id="ARBA00009477"/>
    </source>
</evidence>
<keyword evidence="7" id="KW-1185">Reference proteome</keyword>
<dbReference type="InterPro" id="IPR006143">
    <property type="entry name" value="RND_pump_MFP"/>
</dbReference>
<feature type="domain" description="Multidrug resistance protein MdtA-like barrel-sandwich hybrid" evidence="4">
    <location>
        <begin position="86"/>
        <end position="228"/>
    </location>
</feature>
<dbReference type="InterPro" id="IPR051909">
    <property type="entry name" value="MFP_Cation_Efflux"/>
</dbReference>
<evidence type="ECO:0000259" key="4">
    <source>
        <dbReference type="Pfam" id="PF25917"/>
    </source>
</evidence>
<dbReference type="Gene3D" id="2.40.30.170">
    <property type="match status" value="1"/>
</dbReference>
<dbReference type="InterPro" id="IPR058792">
    <property type="entry name" value="Beta-barrel_RND_2"/>
</dbReference>
<dbReference type="PROSITE" id="PS51257">
    <property type="entry name" value="PROKAR_LIPOPROTEIN"/>
    <property type="match status" value="1"/>
</dbReference>
<evidence type="ECO:0000256" key="2">
    <source>
        <dbReference type="ARBA" id="ARBA00022448"/>
    </source>
</evidence>
<feature type="compositionally biased region" description="Basic and acidic residues" evidence="3">
    <location>
        <begin position="27"/>
        <end position="43"/>
    </location>
</feature>
<dbReference type="RefSeq" id="WP_078777809.1">
    <property type="nucleotide sequence ID" value="NZ_MBDS01000001.1"/>
</dbReference>
<gene>
    <name evidence="6" type="ORF">BB021_18650</name>
</gene>
<accession>A0ABX3NE72</accession>